<dbReference type="CDD" id="cd00198">
    <property type="entry name" value="vWFA"/>
    <property type="match status" value="1"/>
</dbReference>
<sequence length="702" mass="76792">MTGAPSSIIWAPCLPLWLLTTLATLCLLIGLYGALRRSQGVLWRMGALLLGLLWLANPRQTHPHMQVQPQDALLVVDISPSMGIGDRQKLVQQARTQLLHQGRTLHNLTIHELEVPGGNGQGTRLFEAMDRASLSLNNPAGIFLLTDGMDHDIPSQLPPSLKDMTGRVIPLHLLLAAKGEETDRRLRVLSAPPYVIIGQTAHIRIQVDDLGTTEGQPVDILEHGPDGQTKILAHTQSGQPVDLDVPVTHAGLTLKELIASPLQGEASLRNNSTIIRLQGVRDRLRVLLVSGVPNQGARVWRTLLKADPSVDLVHFTILRSPDTEDDTPLSDLALIPFPTHELFAQKINSFDLIILDGFRNQNILPESYLENIARYVRKGGGLLVVGGPEMTQIGTLQDTPVGSVLPAHIPAENGVITQPFSPERTALGLSHPVTRALPEHGPWGNKWGPWYRALRTDQTQGRTLLATPSGSPLLVLDQRGQGRVAMLLSDQIWLWSRGEKGGGPQAELLRRLSHWLMKEPELEENQLEAHIDHGRLTVTRTTLTPLHDVQADVIGPDGHHTALPLTHHMPEHENLWSGSLMLPSLPEQTGRIWTIHQDELSTTVALPDTNPLEDQDLRSTATGLASLVAHSGGAVFWLGTGNVPEIRQIAEGHTLHGKGWAGLPLHQTALSTGNTSTAFLPGWLLLILILAMMGLGWWREGR</sequence>
<gene>
    <name evidence="3" type="ORF">CPA57_05560</name>
</gene>
<keyword evidence="1" id="KW-1133">Transmembrane helix</keyword>
<dbReference type="InterPro" id="IPR010768">
    <property type="entry name" value="GATase1-like"/>
</dbReference>
<name>A0ABR5ZN29_9PROT</name>
<dbReference type="Proteomes" id="UP001516390">
    <property type="component" value="Unassembled WGS sequence"/>
</dbReference>
<feature type="transmembrane region" description="Helical" evidence="1">
    <location>
        <begin position="14"/>
        <end position="34"/>
    </location>
</feature>
<feature type="transmembrane region" description="Helical" evidence="1">
    <location>
        <begin position="678"/>
        <end position="698"/>
    </location>
</feature>
<keyword evidence="1" id="KW-0812">Transmembrane</keyword>
<dbReference type="PANTHER" id="PTHR37947:SF1">
    <property type="entry name" value="BLL2462 PROTEIN"/>
    <property type="match status" value="1"/>
</dbReference>
<evidence type="ECO:0000256" key="1">
    <source>
        <dbReference type="SAM" id="Phobius"/>
    </source>
</evidence>
<dbReference type="SUPFAM" id="SSF53300">
    <property type="entry name" value="vWA-like"/>
    <property type="match status" value="1"/>
</dbReference>
<reference evidence="3 4" key="1">
    <citation type="submission" date="2017-09" db="EMBL/GenBank/DDBJ databases">
        <authorList>
            <person name="Jakob F."/>
        </authorList>
    </citation>
    <scope>NUCLEOTIDE SEQUENCE [LARGE SCALE GENOMIC DNA]</scope>
    <source>
        <strain evidence="3 4">TMW 2.1880</strain>
    </source>
</reference>
<proteinExistence type="predicted"/>
<dbReference type="PANTHER" id="PTHR37947">
    <property type="entry name" value="BLL2462 PROTEIN"/>
    <property type="match status" value="1"/>
</dbReference>
<dbReference type="InterPro" id="IPR036465">
    <property type="entry name" value="vWFA_dom_sf"/>
</dbReference>
<accession>A0ABR5ZN29</accession>
<dbReference type="Pfam" id="PF07090">
    <property type="entry name" value="GATase1_like"/>
    <property type="match status" value="1"/>
</dbReference>
<dbReference type="Gene3D" id="3.40.50.880">
    <property type="match status" value="1"/>
</dbReference>
<dbReference type="InterPro" id="IPR029062">
    <property type="entry name" value="Class_I_gatase-like"/>
</dbReference>
<organism evidence="3 4">
    <name type="scientific">Bombella favorum</name>
    <dbReference type="NCBI Taxonomy" id="2039164"/>
    <lineage>
        <taxon>Bacteria</taxon>
        <taxon>Pseudomonadati</taxon>
        <taxon>Pseudomonadota</taxon>
        <taxon>Alphaproteobacteria</taxon>
        <taxon>Acetobacterales</taxon>
        <taxon>Acetobacteraceae</taxon>
        <taxon>Bombella</taxon>
    </lineage>
</organism>
<comment type="caution">
    <text evidence="3">The sequence shown here is derived from an EMBL/GenBank/DDBJ whole genome shotgun (WGS) entry which is preliminary data.</text>
</comment>
<protein>
    <recommendedName>
        <fullName evidence="2">Putative glutamine amidotransferase domain-containing protein</fullName>
    </recommendedName>
</protein>
<evidence type="ECO:0000313" key="3">
    <source>
        <dbReference type="EMBL" id="MBA5725741.1"/>
    </source>
</evidence>
<dbReference type="EMBL" id="NWUS01000002">
    <property type="protein sequence ID" value="MBA5725741.1"/>
    <property type="molecule type" value="Genomic_DNA"/>
</dbReference>
<evidence type="ECO:0000313" key="4">
    <source>
        <dbReference type="Proteomes" id="UP001516390"/>
    </source>
</evidence>
<keyword evidence="1" id="KW-0472">Membrane</keyword>
<feature type="domain" description="Putative glutamine amidotransferase" evidence="2">
    <location>
        <begin position="355"/>
        <end position="496"/>
    </location>
</feature>
<dbReference type="RefSeq" id="WP_182081890.1">
    <property type="nucleotide sequence ID" value="NZ_NWUS01000002.1"/>
</dbReference>
<evidence type="ECO:0000259" key="2">
    <source>
        <dbReference type="Pfam" id="PF07090"/>
    </source>
</evidence>
<keyword evidence="4" id="KW-1185">Reference proteome</keyword>
<dbReference type="SUPFAM" id="SSF52317">
    <property type="entry name" value="Class I glutamine amidotransferase-like"/>
    <property type="match status" value="1"/>
</dbReference>